<protein>
    <submittedName>
        <fullName evidence="1">Uncharacterized protein</fullName>
    </submittedName>
</protein>
<proteinExistence type="predicted"/>
<reference evidence="1" key="1">
    <citation type="submission" date="2022-02" db="EMBL/GenBank/DDBJ databases">
        <title>Plant Genome Project.</title>
        <authorList>
            <person name="Zhang R.-G."/>
        </authorList>
    </citation>
    <scope>NUCLEOTIDE SEQUENCE</scope>
    <source>
        <strain evidence="1">AT1</strain>
    </source>
</reference>
<keyword evidence="2" id="KW-1185">Reference proteome</keyword>
<comment type="caution">
    <text evidence="1">The sequence shown here is derived from an EMBL/GenBank/DDBJ whole genome shotgun (WGS) entry which is preliminary data.</text>
</comment>
<gene>
    <name evidence="1" type="ORF">RHMOL_Rhmol11G0029900</name>
</gene>
<dbReference type="EMBL" id="CM046398">
    <property type="protein sequence ID" value="KAI8530111.1"/>
    <property type="molecule type" value="Genomic_DNA"/>
</dbReference>
<evidence type="ECO:0000313" key="2">
    <source>
        <dbReference type="Proteomes" id="UP001062846"/>
    </source>
</evidence>
<accession>A0ACC0LN01</accession>
<sequence>MVPEGGTEMEHYDQFRSHLKGKVLETDQEEEQMLWAYEVLRMYRPKNKRPDMRTLPSAMIWGPLHRGNKKAMGNLLAYRVYLDDLSGS</sequence>
<evidence type="ECO:0000313" key="1">
    <source>
        <dbReference type="EMBL" id="KAI8530111.1"/>
    </source>
</evidence>
<organism evidence="1 2">
    <name type="scientific">Rhododendron molle</name>
    <name type="common">Chinese azalea</name>
    <name type="synonym">Azalea mollis</name>
    <dbReference type="NCBI Taxonomy" id="49168"/>
    <lineage>
        <taxon>Eukaryota</taxon>
        <taxon>Viridiplantae</taxon>
        <taxon>Streptophyta</taxon>
        <taxon>Embryophyta</taxon>
        <taxon>Tracheophyta</taxon>
        <taxon>Spermatophyta</taxon>
        <taxon>Magnoliopsida</taxon>
        <taxon>eudicotyledons</taxon>
        <taxon>Gunneridae</taxon>
        <taxon>Pentapetalae</taxon>
        <taxon>asterids</taxon>
        <taxon>Ericales</taxon>
        <taxon>Ericaceae</taxon>
        <taxon>Ericoideae</taxon>
        <taxon>Rhodoreae</taxon>
        <taxon>Rhododendron</taxon>
    </lineage>
</organism>
<name>A0ACC0LN01_RHOML</name>
<dbReference type="Proteomes" id="UP001062846">
    <property type="component" value="Chromosome 11"/>
</dbReference>